<dbReference type="InterPro" id="IPR035986">
    <property type="entry name" value="PKD_dom_sf"/>
</dbReference>
<dbReference type="PROSITE" id="PS50093">
    <property type="entry name" value="PKD"/>
    <property type="match status" value="2"/>
</dbReference>
<gene>
    <name evidence="9" type="ORF">GBAR_LOCUS27066</name>
</gene>
<dbReference type="GO" id="GO:0005886">
    <property type="term" value="C:plasma membrane"/>
    <property type="evidence" value="ECO:0007669"/>
    <property type="project" value="TreeGrafter"/>
</dbReference>
<evidence type="ECO:0000256" key="5">
    <source>
        <dbReference type="ARBA" id="ARBA00023136"/>
    </source>
</evidence>
<dbReference type="SMART" id="SM00089">
    <property type="entry name" value="PKD"/>
    <property type="match status" value="2"/>
</dbReference>
<dbReference type="InterPro" id="IPR022409">
    <property type="entry name" value="PKD/Chitinase_dom"/>
</dbReference>
<keyword evidence="4 7" id="KW-1133">Transmembrane helix</keyword>
<organism evidence="9 10">
    <name type="scientific">Geodia barretti</name>
    <name type="common">Barrett's horny sponge</name>
    <dbReference type="NCBI Taxonomy" id="519541"/>
    <lineage>
        <taxon>Eukaryota</taxon>
        <taxon>Metazoa</taxon>
        <taxon>Porifera</taxon>
        <taxon>Demospongiae</taxon>
        <taxon>Heteroscleromorpha</taxon>
        <taxon>Tetractinellida</taxon>
        <taxon>Astrophorina</taxon>
        <taxon>Geodiidae</taxon>
        <taxon>Geodia</taxon>
    </lineage>
</organism>
<evidence type="ECO:0000256" key="1">
    <source>
        <dbReference type="ARBA" id="ARBA00004141"/>
    </source>
</evidence>
<feature type="transmembrane region" description="Helical" evidence="7">
    <location>
        <begin position="224"/>
        <end position="249"/>
    </location>
</feature>
<proteinExistence type="predicted"/>
<dbReference type="GO" id="GO:0006816">
    <property type="term" value="P:calcium ion transport"/>
    <property type="evidence" value="ECO:0007669"/>
    <property type="project" value="TreeGrafter"/>
</dbReference>
<feature type="domain" description="PKD" evidence="8">
    <location>
        <begin position="141"/>
        <end position="198"/>
    </location>
</feature>
<dbReference type="Proteomes" id="UP001174909">
    <property type="component" value="Unassembled WGS sequence"/>
</dbReference>
<dbReference type="CDD" id="cd00146">
    <property type="entry name" value="PKD"/>
    <property type="match status" value="2"/>
</dbReference>
<dbReference type="Pfam" id="PF00801">
    <property type="entry name" value="PKD"/>
    <property type="match status" value="2"/>
</dbReference>
<dbReference type="InterPro" id="IPR000601">
    <property type="entry name" value="PKD_dom"/>
</dbReference>
<keyword evidence="5 7" id="KW-0472">Membrane</keyword>
<comment type="subcellular location">
    <subcellularLocation>
        <location evidence="1">Membrane</location>
        <topology evidence="1">Multi-pass membrane protein</topology>
    </subcellularLocation>
</comment>
<keyword evidence="10" id="KW-1185">Reference proteome</keyword>
<evidence type="ECO:0000313" key="9">
    <source>
        <dbReference type="EMBL" id="CAI8049155.1"/>
    </source>
</evidence>
<dbReference type="AlphaFoldDB" id="A0AA35TIY1"/>
<reference evidence="9" key="1">
    <citation type="submission" date="2023-03" db="EMBL/GenBank/DDBJ databases">
        <authorList>
            <person name="Steffen K."/>
            <person name="Cardenas P."/>
        </authorList>
    </citation>
    <scope>NUCLEOTIDE SEQUENCE</scope>
</reference>
<feature type="domain" description="PKD" evidence="8">
    <location>
        <begin position="49"/>
        <end position="106"/>
    </location>
</feature>
<evidence type="ECO:0000256" key="6">
    <source>
        <dbReference type="SAM" id="MobiDB-lite"/>
    </source>
</evidence>
<dbReference type="Gene3D" id="2.60.40.10">
    <property type="entry name" value="Immunoglobulins"/>
    <property type="match status" value="2"/>
</dbReference>
<keyword evidence="3" id="KW-0677">Repeat</keyword>
<dbReference type="PANTHER" id="PTHR46730">
    <property type="entry name" value="POLYCYSTIN-1"/>
    <property type="match status" value="1"/>
</dbReference>
<name>A0AA35TIY1_GEOBA</name>
<dbReference type="EMBL" id="CASHTH010003779">
    <property type="protein sequence ID" value="CAI8049155.1"/>
    <property type="molecule type" value="Genomic_DNA"/>
</dbReference>
<dbReference type="PANTHER" id="PTHR46730:SF1">
    <property type="entry name" value="PLAT DOMAIN-CONTAINING PROTEIN"/>
    <property type="match status" value="1"/>
</dbReference>
<dbReference type="InterPro" id="IPR013783">
    <property type="entry name" value="Ig-like_fold"/>
</dbReference>
<evidence type="ECO:0000256" key="7">
    <source>
        <dbReference type="SAM" id="Phobius"/>
    </source>
</evidence>
<comment type="caution">
    <text evidence="9">The sequence shown here is derived from an EMBL/GenBank/DDBJ whole genome shotgun (WGS) entry which is preliminary data.</text>
</comment>
<accession>A0AA35TIY1</accession>
<protein>
    <recommendedName>
        <fullName evidence="8">PKD domain-containing protein</fullName>
    </recommendedName>
</protein>
<evidence type="ECO:0000256" key="3">
    <source>
        <dbReference type="ARBA" id="ARBA00022737"/>
    </source>
</evidence>
<sequence>MGFMPERLGSETTSVEIYIGAPEIQSVVLTGDYSEPGNDITITVTIGEGSATLYEWDFGDGRVETTSGHDRVEVLTHSYANHGVYTVWVTASNPIGKSSMSVIVHIGEVLAQGLSIGVQGDQSKAGQELTFSLTQEKGLTEETIYTWDFGDESDEVEIKGLDAAGTQRYTYASDGHYSVRVTASNEGGRNSIVIDVTIGTPPSPGSEKFIGSDDEKEKKRATGLGVGLVILFLVVILVVGAFIIVFFWYRKRYVNLEGQYKTLRAGTTGDPMALSISASELQEDIGYSKDSEADDTRLVSDDGEL</sequence>
<feature type="region of interest" description="Disordered" evidence="6">
    <location>
        <begin position="285"/>
        <end position="305"/>
    </location>
</feature>
<keyword evidence="2 7" id="KW-0812">Transmembrane</keyword>
<evidence type="ECO:0000313" key="10">
    <source>
        <dbReference type="Proteomes" id="UP001174909"/>
    </source>
</evidence>
<evidence type="ECO:0000256" key="2">
    <source>
        <dbReference type="ARBA" id="ARBA00022692"/>
    </source>
</evidence>
<evidence type="ECO:0000259" key="8">
    <source>
        <dbReference type="PROSITE" id="PS50093"/>
    </source>
</evidence>
<dbReference type="GO" id="GO:0005261">
    <property type="term" value="F:monoatomic cation channel activity"/>
    <property type="evidence" value="ECO:0007669"/>
    <property type="project" value="TreeGrafter"/>
</dbReference>
<evidence type="ECO:0000256" key="4">
    <source>
        <dbReference type="ARBA" id="ARBA00022989"/>
    </source>
</evidence>
<feature type="compositionally biased region" description="Basic and acidic residues" evidence="6">
    <location>
        <begin position="286"/>
        <end position="305"/>
    </location>
</feature>
<dbReference type="SUPFAM" id="SSF49299">
    <property type="entry name" value="PKD domain"/>
    <property type="match status" value="2"/>
</dbReference>